<evidence type="ECO:0000259" key="2">
    <source>
        <dbReference type="Pfam" id="PF00296"/>
    </source>
</evidence>
<dbReference type="InterPro" id="IPR051260">
    <property type="entry name" value="Diverse_substr_monoxygenases"/>
</dbReference>
<reference evidence="3" key="1">
    <citation type="submission" date="2021-01" db="EMBL/GenBank/DDBJ databases">
        <title>Whole genome shotgun sequence of Dactylosporangium siamense NBRC 106093.</title>
        <authorList>
            <person name="Komaki H."/>
            <person name="Tamura T."/>
        </authorList>
    </citation>
    <scope>NUCLEOTIDE SEQUENCE</scope>
    <source>
        <strain evidence="3">NBRC 106093</strain>
    </source>
</reference>
<sequence>MEIGVYVPSGVPGVTGRTVLDWARQADRGPFSSVAVADRLRYGNLEQLTTLAAVAAVTERVRIVAGIALAPLRPGVLWAKEVATVAAYAPGRLTLGVGIGGRAQDYECAGVPWSRRGTILDEHLETLDGLRGHTDEQQLGPALGAVEILVGGASAPALRRLTRHGDGYLGGGLTPEIFGAEAFACTLAWRAAGRPGRPRLVASCWYASSTDVEDAASDFLRSYLWQGGPPAFVNSGIARGDDGIRAAVEQYRDQGADELIFFPCGSDVAELDWLAERVPGLPDPPRGEPRPPAVPPAFDPAATVPGTNGVVVGAGAPARA</sequence>
<dbReference type="Proteomes" id="UP000660611">
    <property type="component" value="Unassembled WGS sequence"/>
</dbReference>
<gene>
    <name evidence="3" type="ORF">Dsi01nite_006170</name>
</gene>
<accession>A0A919PG19</accession>
<dbReference type="InterPro" id="IPR036661">
    <property type="entry name" value="Luciferase-like_sf"/>
</dbReference>
<proteinExistence type="predicted"/>
<name>A0A919PG19_9ACTN</name>
<dbReference type="Pfam" id="PF00296">
    <property type="entry name" value="Bac_luciferase"/>
    <property type="match status" value="1"/>
</dbReference>
<comment type="caution">
    <text evidence="3">The sequence shown here is derived from an EMBL/GenBank/DDBJ whole genome shotgun (WGS) entry which is preliminary data.</text>
</comment>
<evidence type="ECO:0000256" key="1">
    <source>
        <dbReference type="SAM" id="MobiDB-lite"/>
    </source>
</evidence>
<dbReference type="PANTHER" id="PTHR30011">
    <property type="entry name" value="ALKANESULFONATE MONOOXYGENASE-RELATED"/>
    <property type="match status" value="1"/>
</dbReference>
<feature type="domain" description="Luciferase-like" evidence="2">
    <location>
        <begin position="1"/>
        <end position="232"/>
    </location>
</feature>
<dbReference type="EMBL" id="BONQ01000015">
    <property type="protein sequence ID" value="GIG42576.1"/>
    <property type="molecule type" value="Genomic_DNA"/>
</dbReference>
<dbReference type="Gene3D" id="3.20.20.30">
    <property type="entry name" value="Luciferase-like domain"/>
    <property type="match status" value="1"/>
</dbReference>
<dbReference type="AlphaFoldDB" id="A0A919PG19"/>
<dbReference type="RefSeq" id="WP_203844464.1">
    <property type="nucleotide sequence ID" value="NZ_BAAAVW010000002.1"/>
</dbReference>
<feature type="compositionally biased region" description="Low complexity" evidence="1">
    <location>
        <begin position="299"/>
        <end position="308"/>
    </location>
</feature>
<dbReference type="GO" id="GO:0016705">
    <property type="term" value="F:oxidoreductase activity, acting on paired donors, with incorporation or reduction of molecular oxygen"/>
    <property type="evidence" value="ECO:0007669"/>
    <property type="project" value="InterPro"/>
</dbReference>
<protein>
    <submittedName>
        <fullName evidence="3">Luciferase</fullName>
    </submittedName>
</protein>
<feature type="region of interest" description="Disordered" evidence="1">
    <location>
        <begin position="279"/>
        <end position="308"/>
    </location>
</feature>
<dbReference type="SUPFAM" id="SSF51679">
    <property type="entry name" value="Bacterial luciferase-like"/>
    <property type="match status" value="1"/>
</dbReference>
<evidence type="ECO:0000313" key="4">
    <source>
        <dbReference type="Proteomes" id="UP000660611"/>
    </source>
</evidence>
<evidence type="ECO:0000313" key="3">
    <source>
        <dbReference type="EMBL" id="GIG42576.1"/>
    </source>
</evidence>
<dbReference type="PANTHER" id="PTHR30011:SF32">
    <property type="entry name" value="CONSERVED PROTEIN"/>
    <property type="match status" value="1"/>
</dbReference>
<dbReference type="InterPro" id="IPR011251">
    <property type="entry name" value="Luciferase-like_dom"/>
</dbReference>
<organism evidence="3 4">
    <name type="scientific">Dactylosporangium siamense</name>
    <dbReference type="NCBI Taxonomy" id="685454"/>
    <lineage>
        <taxon>Bacteria</taxon>
        <taxon>Bacillati</taxon>
        <taxon>Actinomycetota</taxon>
        <taxon>Actinomycetes</taxon>
        <taxon>Micromonosporales</taxon>
        <taxon>Micromonosporaceae</taxon>
        <taxon>Dactylosporangium</taxon>
    </lineage>
</organism>
<keyword evidence="4" id="KW-1185">Reference proteome</keyword>